<dbReference type="STRING" id="435590.BVU_2096"/>
<name>A6L243_PHOV8</name>
<evidence type="ECO:0000313" key="1">
    <source>
        <dbReference type="EMBL" id="ABR39757.1"/>
    </source>
</evidence>
<sequence>MLMLSILHRTKRQALFYEMNVNSCISAKYWVVPFLPDSNKKLCRSYLLYEKFCNFTFGEHSRDRLWFFVTGYYKDTTVSA</sequence>
<organism evidence="1 2">
    <name type="scientific">Phocaeicola vulgatus (strain ATCC 8482 / DSM 1447 / JCM 5826 / CCUG 4940 / NBRC 14291 / NCTC 11154)</name>
    <name type="common">Bacteroides vulgatus</name>
    <dbReference type="NCBI Taxonomy" id="435590"/>
    <lineage>
        <taxon>Bacteria</taxon>
        <taxon>Pseudomonadati</taxon>
        <taxon>Bacteroidota</taxon>
        <taxon>Bacteroidia</taxon>
        <taxon>Bacteroidales</taxon>
        <taxon>Bacteroidaceae</taxon>
        <taxon>Phocaeicola</taxon>
    </lineage>
</organism>
<proteinExistence type="predicted"/>
<evidence type="ECO:0000313" key="2">
    <source>
        <dbReference type="Proteomes" id="UP000002861"/>
    </source>
</evidence>
<reference evidence="1 2" key="1">
    <citation type="journal article" date="2007" name="PLoS Biol.">
        <title>Evolution of symbiotic bacteria in the distal human intestine.</title>
        <authorList>
            <person name="Xu J."/>
            <person name="Mahowald M.A."/>
            <person name="Ley R.E."/>
            <person name="Lozupone C.A."/>
            <person name="Hamady M."/>
            <person name="Martens E.C."/>
            <person name="Henrissat B."/>
            <person name="Coutinho P.M."/>
            <person name="Minx P."/>
            <person name="Latreille P."/>
            <person name="Cordum H."/>
            <person name="Van Brunt A."/>
            <person name="Kim K."/>
            <person name="Fulton R.S."/>
            <person name="Fulton L.A."/>
            <person name="Clifton S.W."/>
            <person name="Wilson R.K."/>
            <person name="Knight R.D."/>
            <person name="Gordon J.I."/>
        </authorList>
    </citation>
    <scope>NUCLEOTIDE SEQUENCE [LARGE SCALE GENOMIC DNA]</scope>
    <source>
        <strain evidence="2">ATCC 8482 / DSM 1447 / JCM 5826 / CCUG 4940 / NBRC 14291 / NCTC 11154</strain>
    </source>
</reference>
<dbReference type="AlphaFoldDB" id="A6L243"/>
<protein>
    <submittedName>
        <fullName evidence="1">Uncharacterized protein</fullName>
    </submittedName>
</protein>
<gene>
    <name evidence="1" type="ordered locus">BVU_2096</name>
</gene>
<accession>A6L243</accession>
<dbReference type="KEGG" id="bvu:BVU_2096"/>
<dbReference type="HOGENOM" id="CLU_2582573_0_0_10"/>
<dbReference type="Proteomes" id="UP000002861">
    <property type="component" value="Chromosome"/>
</dbReference>
<dbReference type="PaxDb" id="435590-BVU_2096"/>
<dbReference type="EMBL" id="CP000139">
    <property type="protein sequence ID" value="ABR39757.1"/>
    <property type="molecule type" value="Genomic_DNA"/>
</dbReference>